<dbReference type="InterPro" id="IPR019103">
    <property type="entry name" value="Peptidase_aspartic_DDI1-type"/>
</dbReference>
<organism evidence="2 3">
    <name type="scientific">Ditylenchus dipsaci</name>
    <dbReference type="NCBI Taxonomy" id="166011"/>
    <lineage>
        <taxon>Eukaryota</taxon>
        <taxon>Metazoa</taxon>
        <taxon>Ecdysozoa</taxon>
        <taxon>Nematoda</taxon>
        <taxon>Chromadorea</taxon>
        <taxon>Rhabditida</taxon>
        <taxon>Tylenchina</taxon>
        <taxon>Tylenchomorpha</taxon>
        <taxon>Sphaerularioidea</taxon>
        <taxon>Anguinidae</taxon>
        <taxon>Anguininae</taxon>
        <taxon>Ditylenchus</taxon>
    </lineage>
</organism>
<keyword evidence="2" id="KW-1185">Reference proteome</keyword>
<evidence type="ECO:0000313" key="3">
    <source>
        <dbReference type="WBParaSite" id="jg22646"/>
    </source>
</evidence>
<dbReference type="Gene3D" id="2.40.70.10">
    <property type="entry name" value="Acid Proteases"/>
    <property type="match status" value="1"/>
</dbReference>
<sequence length="245" mass="27156">MLLTIVYGEQVTCIEISPDMELENFVGLCLIEIPPCHYWIVGNDYAKANKGIRTSDGDAVSIEQVPPQQSQHQGSTVQSQPSSAQFFRSQTYFSRFHLVEKLRLMHDENSEEGQRFIADRLIGTTLISLISSPWNICRKLLSSPHALHSYEDQQSSSCAFIDSGAQGSILSESCAKRCNISRLVDTRYRLTAIGIGGSQSLWAYSFMSGSSGGNIFPCSFDVIGDRDMDILFDWMCCAAINAISI</sequence>
<name>A0A915DT44_9BILA</name>
<dbReference type="PANTHER" id="PTHR15397:SF3">
    <property type="entry name" value="DNA DAMAGE INDUCIBLE 1 HOMOLOG 2"/>
    <property type="match status" value="1"/>
</dbReference>
<dbReference type="AlphaFoldDB" id="A0A915DT44"/>
<dbReference type="PANTHER" id="PTHR15397">
    <property type="entry name" value="SODIUM-GLUCOSE COTRANSPORTER REGULATORY PROTEIN -RELATED"/>
    <property type="match status" value="1"/>
</dbReference>
<protein>
    <submittedName>
        <fullName evidence="3">Aspartic peptidase DDI1-type domain-containing protein</fullName>
    </submittedName>
</protein>
<dbReference type="SUPFAM" id="SSF50630">
    <property type="entry name" value="Acid proteases"/>
    <property type="match status" value="1"/>
</dbReference>
<reference evidence="3" key="1">
    <citation type="submission" date="2022-11" db="UniProtKB">
        <authorList>
            <consortium name="WormBaseParasite"/>
        </authorList>
    </citation>
    <scope>IDENTIFICATION</scope>
</reference>
<dbReference type="GO" id="GO:0006508">
    <property type="term" value="P:proteolysis"/>
    <property type="evidence" value="ECO:0007669"/>
    <property type="project" value="InterPro"/>
</dbReference>
<evidence type="ECO:0000313" key="2">
    <source>
        <dbReference type="Proteomes" id="UP000887574"/>
    </source>
</evidence>
<dbReference type="InterPro" id="IPR021109">
    <property type="entry name" value="Peptidase_aspartic_dom_sf"/>
</dbReference>
<dbReference type="Pfam" id="PF09668">
    <property type="entry name" value="Asp_protease"/>
    <property type="match status" value="1"/>
</dbReference>
<dbReference type="WBParaSite" id="jg22646">
    <property type="protein sequence ID" value="jg22646"/>
    <property type="gene ID" value="jg22646"/>
</dbReference>
<feature type="domain" description="Aspartic peptidase DDI1-type" evidence="1">
    <location>
        <begin position="158"/>
        <end position="232"/>
    </location>
</feature>
<dbReference type="Proteomes" id="UP000887574">
    <property type="component" value="Unplaced"/>
</dbReference>
<evidence type="ECO:0000259" key="1">
    <source>
        <dbReference type="Pfam" id="PF09668"/>
    </source>
</evidence>
<dbReference type="GO" id="GO:0004190">
    <property type="term" value="F:aspartic-type endopeptidase activity"/>
    <property type="evidence" value="ECO:0007669"/>
    <property type="project" value="InterPro"/>
</dbReference>
<accession>A0A915DT44</accession>
<proteinExistence type="predicted"/>